<feature type="compositionally biased region" description="Acidic residues" evidence="4">
    <location>
        <begin position="283"/>
        <end position="414"/>
    </location>
</feature>
<evidence type="ECO:0000256" key="1">
    <source>
        <dbReference type="ARBA" id="ARBA00004604"/>
    </source>
</evidence>
<keyword evidence="7" id="KW-1185">Reference proteome</keyword>
<sequence length="1539" mass="174455">MKFKKTKGGRGKPGQSQSPGFRTKVKGRKELRKQKRQLKKQNRASFAAAKKKVQPKNESVPNKPKSNASKIKQLQAFAEAEKQKLKQSATKNNVSVKGKKKVTFQACLDSNEKETGGFQQASTSNSDRLARLQEFVNREAGKIQENKSSKKGEKKVDTSKSGDGKVKPNQIKDEVRLNALREDKEKDAREIKKLAKLLGFRKPQQTKKIDPDFENEFGSLLEDIELETMANSEKYEVDEDTRLNSEDELEKDMALALGQEPKKKKKKSKQKNGNNFGDSMGNDFDEFENGLGGEDEESDEDVDKEDVEEDGAEYGEMEEEDGAEYGEMEEEDGAEYGEMEEEDADEYGEIEEENVAEYGEMEEEDGAEYGEMEEEDGAEYGELEEEDGAEYGELEEEDGDEYGEMEEEGTDEIEEGKRDLKENIVDGSEDEQASEPRTKNRKYLSKENCHKDDDEDEVEGDDSDKDKEDSEEEGDDSDKHKEDSEEEGDGSDKDKEDSEEEEEDGSDREEDGFLDFEAAEDSMEESEDDGELIHDVRKEEEYAFEGGCGYYSKPEILKNGQENDIDRYSSNSDDDEDLDDFVVDDGEVEYEDVSDELPDELSDSPSPLPKKRRRVLVESDDEEDSNVIEKNGENKDDVILDSNDESNENICLVPRKKRKIEWKKKGNPKNKKIVITSDDESETINSDSDNQKYSNISREENSDSMALDEKVPLPLKKNKVGRGLPKKNVPTNETDDDDDDSLNTDSDNCSDNKLTTDARKKKLKSKKKNERKSISLKRMLILSESDDSENEIKDDESSNSLTLCDEDSVHSVQKNKNQMKNNETGNPDTQEDNNNYMKIENNEVQLVPKRKLKKKQLAIGSPGDSDGIASNSNHPKDNKSNIKESNDDVLVVYDDDNINSIPRKKTVNRNQNSQSMVLKQLPIISSDDEGDSVGDIDTQNESDVTETEYGEFSECEEETEEEPSTSNNGDRRDIEETELKEDIYGRLRDKDGNIVSSERGEAPSGGRYVPPALRKLMALNMDEKKKEQLANIKKSLKGLLNRLAESNLGGIVNQIEGMYLKYSRNDMNETLTSLLMDSLIAPTPTPERLMQEHALLIAVLSTNVGNEVGAHILNEFVLKWNDDVSKVEEVESKELDNLLLFIANLYNFRVMDAQLLYDILNKLAHGFSGKEVELILLVLRSVGFTLRKDDPLALKSLITKIQNKATECQLSEDGDSEFSRVRFMLEVVQAIRNNNMAKVPNYDPSHSEHLKKILKGFLHKGTQSSPLNVSLEDLLKSRECGRWWIVGSAWSGGPLPGEKPPQKNSNPFQQKNLEMEFSEKFKEKAAKLHLSRPPRINILYAITEGSEDYLDAFEKVLQLNLPVSQERDLFSVILLCGQKGKAYNPFFAHLTNRMCKFDKKYKRLLQFALWDKFQEIESIKPREVANLAKYLTYLIGEDSLNLYIFKQISFMEAESQMISFLRQVLIGLLLHPSGSDTVQRVFSGLSASPKLQVLRQSLRIFILKFLKPKKNVENSDHVMLSKRIKEVTEILSRGGGISL</sequence>
<feature type="region of interest" description="Disordered" evidence="4">
    <location>
        <begin position="1"/>
        <end position="75"/>
    </location>
</feature>
<name>A0AAE1TXQ3_9EUCA</name>
<dbReference type="EMBL" id="JAWZYT010002712">
    <property type="protein sequence ID" value="KAK4302553.1"/>
    <property type="molecule type" value="Genomic_DNA"/>
</dbReference>
<feature type="compositionally biased region" description="Acidic residues" evidence="4">
    <location>
        <begin position="497"/>
        <end position="530"/>
    </location>
</feature>
<evidence type="ECO:0000256" key="3">
    <source>
        <dbReference type="ARBA" id="ARBA00023242"/>
    </source>
</evidence>
<dbReference type="SMART" id="SM00543">
    <property type="entry name" value="MIF4G"/>
    <property type="match status" value="1"/>
</dbReference>
<feature type="compositionally biased region" description="Acidic residues" evidence="4">
    <location>
        <begin position="733"/>
        <end position="742"/>
    </location>
</feature>
<dbReference type="PROSITE" id="PS51366">
    <property type="entry name" value="MI"/>
    <property type="match status" value="1"/>
</dbReference>
<accession>A0AAE1TXQ3</accession>
<feature type="compositionally biased region" description="Basic residues" evidence="4">
    <location>
        <begin position="654"/>
        <end position="672"/>
    </location>
</feature>
<feature type="region of interest" description="Disordered" evidence="4">
    <location>
        <begin position="231"/>
        <end position="889"/>
    </location>
</feature>
<dbReference type="InterPro" id="IPR003891">
    <property type="entry name" value="Initiation_fac_eIF4g_MI"/>
</dbReference>
<evidence type="ECO:0000259" key="5">
    <source>
        <dbReference type="PROSITE" id="PS51366"/>
    </source>
</evidence>
<feature type="compositionally biased region" description="Basic residues" evidence="4">
    <location>
        <begin position="759"/>
        <end position="770"/>
    </location>
</feature>
<evidence type="ECO:0000313" key="7">
    <source>
        <dbReference type="Proteomes" id="UP001292094"/>
    </source>
</evidence>
<feature type="compositionally biased region" description="Basic and acidic residues" evidence="4">
    <location>
        <begin position="434"/>
        <end position="452"/>
    </location>
</feature>
<dbReference type="Proteomes" id="UP001292094">
    <property type="component" value="Unassembled WGS sequence"/>
</dbReference>
<dbReference type="InterPro" id="IPR003890">
    <property type="entry name" value="MIF4G-like_typ-3"/>
</dbReference>
<feature type="compositionally biased region" description="Basic residues" evidence="4">
    <location>
        <begin position="23"/>
        <end position="42"/>
    </location>
</feature>
<keyword evidence="3" id="KW-0539">Nucleus</keyword>
<gene>
    <name evidence="6" type="ORF">Pmani_025367</name>
</gene>
<feature type="compositionally biased region" description="Basic and acidic residues" evidence="4">
    <location>
        <begin position="531"/>
        <end position="541"/>
    </location>
</feature>
<dbReference type="FunFam" id="1.25.40.180:FF:000032">
    <property type="entry name" value="Nucleolar MIF4G domain-containing protein 1"/>
    <property type="match status" value="1"/>
</dbReference>
<feature type="domain" description="MI" evidence="5">
    <location>
        <begin position="1329"/>
        <end position="1450"/>
    </location>
</feature>
<dbReference type="Pfam" id="PF02847">
    <property type="entry name" value="MA3"/>
    <property type="match status" value="1"/>
</dbReference>
<feature type="compositionally biased region" description="Acidic residues" evidence="4">
    <location>
        <begin position="784"/>
        <end position="794"/>
    </location>
</feature>
<feature type="compositionally biased region" description="Basic and acidic residues" evidence="4">
    <location>
        <begin position="415"/>
        <end position="424"/>
    </location>
</feature>
<feature type="compositionally biased region" description="Polar residues" evidence="4">
    <location>
        <begin position="683"/>
        <end position="696"/>
    </location>
</feature>
<dbReference type="SUPFAM" id="SSF48371">
    <property type="entry name" value="ARM repeat"/>
    <property type="match status" value="1"/>
</dbReference>
<feature type="compositionally biased region" description="Basic and acidic residues" evidence="4">
    <location>
        <begin position="697"/>
        <end position="711"/>
    </location>
</feature>
<dbReference type="GO" id="GO:0042274">
    <property type="term" value="P:ribosomal small subunit biogenesis"/>
    <property type="evidence" value="ECO:0007669"/>
    <property type="project" value="TreeGrafter"/>
</dbReference>
<feature type="compositionally biased region" description="Basic and acidic residues" evidence="4">
    <location>
        <begin position="874"/>
        <end position="886"/>
    </location>
</feature>
<dbReference type="PANTHER" id="PTHR18034">
    <property type="entry name" value="CELL CYCLE CONTROL PROTEIN CWF22-RELATED"/>
    <property type="match status" value="1"/>
</dbReference>
<dbReference type="Gene3D" id="1.25.40.180">
    <property type="match status" value="1"/>
</dbReference>
<feature type="compositionally biased region" description="Basic residues" evidence="4">
    <location>
        <begin position="1"/>
        <end position="10"/>
    </location>
</feature>
<feature type="compositionally biased region" description="Polar residues" evidence="4">
    <location>
        <begin position="810"/>
        <end position="836"/>
    </location>
</feature>
<comment type="caution">
    <text evidence="6">The sequence shown here is derived from an EMBL/GenBank/DDBJ whole genome shotgun (WGS) entry which is preliminary data.</text>
</comment>
<feature type="compositionally biased region" description="Acidic residues" evidence="4">
    <location>
        <begin position="926"/>
        <end position="963"/>
    </location>
</feature>
<organism evidence="6 7">
    <name type="scientific">Petrolisthes manimaculis</name>
    <dbReference type="NCBI Taxonomy" id="1843537"/>
    <lineage>
        <taxon>Eukaryota</taxon>
        <taxon>Metazoa</taxon>
        <taxon>Ecdysozoa</taxon>
        <taxon>Arthropoda</taxon>
        <taxon>Crustacea</taxon>
        <taxon>Multicrustacea</taxon>
        <taxon>Malacostraca</taxon>
        <taxon>Eumalacostraca</taxon>
        <taxon>Eucarida</taxon>
        <taxon>Decapoda</taxon>
        <taxon>Pleocyemata</taxon>
        <taxon>Anomura</taxon>
        <taxon>Galatheoidea</taxon>
        <taxon>Porcellanidae</taxon>
        <taxon>Petrolisthes</taxon>
    </lineage>
</organism>
<dbReference type="InterPro" id="IPR016024">
    <property type="entry name" value="ARM-type_fold"/>
</dbReference>
<dbReference type="SMART" id="SM00544">
    <property type="entry name" value="MA3"/>
    <property type="match status" value="1"/>
</dbReference>
<dbReference type="PANTHER" id="PTHR18034:SF4">
    <property type="entry name" value="NUCLEOLAR MIF4G DOMAIN-CONTAINING PROTEIN 1"/>
    <property type="match status" value="1"/>
</dbReference>
<proteinExistence type="inferred from homology"/>
<dbReference type="GO" id="GO:0005730">
    <property type="term" value="C:nucleolus"/>
    <property type="evidence" value="ECO:0007669"/>
    <property type="project" value="UniProtKB-SubCell"/>
</dbReference>
<feature type="region of interest" description="Disordered" evidence="4">
    <location>
        <begin position="138"/>
        <end position="173"/>
    </location>
</feature>
<comment type="similarity">
    <text evidence="2">Belongs to the CWC22 family.</text>
</comment>
<reference evidence="6" key="1">
    <citation type="submission" date="2023-11" db="EMBL/GenBank/DDBJ databases">
        <title>Genome assemblies of two species of porcelain crab, Petrolisthes cinctipes and Petrolisthes manimaculis (Anomura: Porcellanidae).</title>
        <authorList>
            <person name="Angst P."/>
        </authorList>
    </citation>
    <scope>NUCLEOTIDE SEQUENCE</scope>
    <source>
        <strain evidence="6">PB745_02</strain>
        <tissue evidence="6">Gill</tissue>
    </source>
</reference>
<feature type="compositionally biased region" description="Acidic residues" evidence="4">
    <location>
        <begin position="572"/>
        <end position="602"/>
    </location>
</feature>
<evidence type="ECO:0000313" key="6">
    <source>
        <dbReference type="EMBL" id="KAK4302553.1"/>
    </source>
</evidence>
<dbReference type="InterPro" id="IPR050781">
    <property type="entry name" value="CWC22_splicing_factor"/>
</dbReference>
<feature type="region of interest" description="Disordered" evidence="4">
    <location>
        <begin position="925"/>
        <end position="978"/>
    </location>
</feature>
<feature type="compositionally biased region" description="Low complexity" evidence="4">
    <location>
        <begin position="743"/>
        <end position="752"/>
    </location>
</feature>
<dbReference type="Pfam" id="PF02854">
    <property type="entry name" value="MIF4G"/>
    <property type="match status" value="1"/>
</dbReference>
<feature type="compositionally biased region" description="Acidic residues" evidence="4">
    <location>
        <begin position="453"/>
        <end position="476"/>
    </location>
</feature>
<feature type="compositionally biased region" description="Polar residues" evidence="4">
    <location>
        <begin position="56"/>
        <end position="72"/>
    </location>
</feature>
<protein>
    <recommendedName>
        <fullName evidence="5">MI domain-containing protein</fullName>
    </recommendedName>
</protein>
<comment type="subcellular location">
    <subcellularLocation>
        <location evidence="1">Nucleus</location>
        <location evidence="1">Nucleolus</location>
    </subcellularLocation>
</comment>
<evidence type="ECO:0000256" key="4">
    <source>
        <dbReference type="SAM" id="MobiDB-lite"/>
    </source>
</evidence>
<evidence type="ECO:0000256" key="2">
    <source>
        <dbReference type="ARBA" id="ARBA00006856"/>
    </source>
</evidence>
<dbReference type="GO" id="GO:0003723">
    <property type="term" value="F:RNA binding"/>
    <property type="evidence" value="ECO:0007669"/>
    <property type="project" value="InterPro"/>
</dbReference>